<feature type="domain" description="HAMP" evidence="13">
    <location>
        <begin position="185"/>
        <end position="238"/>
    </location>
</feature>
<name>A0ABP8UFE6_9ACTN</name>
<dbReference type="Gene3D" id="3.30.565.10">
    <property type="entry name" value="Histidine kinase-like ATPase, C-terminal domain"/>
    <property type="match status" value="1"/>
</dbReference>
<evidence type="ECO:0000256" key="1">
    <source>
        <dbReference type="ARBA" id="ARBA00000085"/>
    </source>
</evidence>
<dbReference type="CDD" id="cd00082">
    <property type="entry name" value="HisKA"/>
    <property type="match status" value="1"/>
</dbReference>
<proteinExistence type="predicted"/>
<feature type="domain" description="Histidine kinase" evidence="12">
    <location>
        <begin position="246"/>
        <end position="449"/>
    </location>
</feature>
<evidence type="ECO:0000256" key="5">
    <source>
        <dbReference type="ARBA" id="ARBA00022679"/>
    </source>
</evidence>
<dbReference type="PANTHER" id="PTHR45436">
    <property type="entry name" value="SENSOR HISTIDINE KINASE YKOH"/>
    <property type="match status" value="1"/>
</dbReference>
<dbReference type="PRINTS" id="PR00344">
    <property type="entry name" value="BCTRLSENSOR"/>
</dbReference>
<dbReference type="SUPFAM" id="SSF55874">
    <property type="entry name" value="ATPase domain of HSP90 chaperone/DNA topoisomerase II/histidine kinase"/>
    <property type="match status" value="1"/>
</dbReference>
<dbReference type="GO" id="GO:0016301">
    <property type="term" value="F:kinase activity"/>
    <property type="evidence" value="ECO:0007669"/>
    <property type="project" value="UniProtKB-KW"/>
</dbReference>
<evidence type="ECO:0000256" key="6">
    <source>
        <dbReference type="ARBA" id="ARBA00022692"/>
    </source>
</evidence>
<dbReference type="SMART" id="SM00387">
    <property type="entry name" value="HATPase_c"/>
    <property type="match status" value="1"/>
</dbReference>
<dbReference type="Gene3D" id="6.10.340.10">
    <property type="match status" value="1"/>
</dbReference>
<dbReference type="Pfam" id="PF00512">
    <property type="entry name" value="HisKA"/>
    <property type="match status" value="1"/>
</dbReference>
<dbReference type="CDD" id="cd00075">
    <property type="entry name" value="HATPase"/>
    <property type="match status" value="1"/>
</dbReference>
<evidence type="ECO:0000256" key="4">
    <source>
        <dbReference type="ARBA" id="ARBA00022553"/>
    </source>
</evidence>
<keyword evidence="4" id="KW-0597">Phosphoprotein</keyword>
<keyword evidence="5" id="KW-0808">Transferase</keyword>
<evidence type="ECO:0000256" key="2">
    <source>
        <dbReference type="ARBA" id="ARBA00004236"/>
    </source>
</evidence>
<evidence type="ECO:0000256" key="3">
    <source>
        <dbReference type="ARBA" id="ARBA00012438"/>
    </source>
</evidence>
<dbReference type="InterPro" id="IPR050428">
    <property type="entry name" value="TCS_sensor_his_kinase"/>
</dbReference>
<dbReference type="InterPro" id="IPR003594">
    <property type="entry name" value="HATPase_dom"/>
</dbReference>
<evidence type="ECO:0000313" key="15">
    <source>
        <dbReference type="Proteomes" id="UP001501442"/>
    </source>
</evidence>
<comment type="caution">
    <text evidence="14">The sequence shown here is derived from an EMBL/GenBank/DDBJ whole genome shotgun (WGS) entry which is preliminary data.</text>
</comment>
<dbReference type="EC" id="2.7.13.3" evidence="3"/>
<dbReference type="PROSITE" id="PS50109">
    <property type="entry name" value="HIS_KIN"/>
    <property type="match status" value="1"/>
</dbReference>
<dbReference type="InterPro" id="IPR036890">
    <property type="entry name" value="HATPase_C_sf"/>
</dbReference>
<dbReference type="InterPro" id="IPR003661">
    <property type="entry name" value="HisK_dim/P_dom"/>
</dbReference>
<dbReference type="InterPro" id="IPR004358">
    <property type="entry name" value="Sig_transdc_His_kin-like_C"/>
</dbReference>
<keyword evidence="7 14" id="KW-0418">Kinase</keyword>
<dbReference type="EMBL" id="BAABHK010000007">
    <property type="protein sequence ID" value="GAA4629658.1"/>
    <property type="molecule type" value="Genomic_DNA"/>
</dbReference>
<dbReference type="PROSITE" id="PS50885">
    <property type="entry name" value="HAMP"/>
    <property type="match status" value="1"/>
</dbReference>
<keyword evidence="10 11" id="KW-0472">Membrane</keyword>
<dbReference type="SMART" id="SM00388">
    <property type="entry name" value="HisKA"/>
    <property type="match status" value="1"/>
</dbReference>
<feature type="transmembrane region" description="Helical" evidence="11">
    <location>
        <begin position="160"/>
        <end position="184"/>
    </location>
</feature>
<evidence type="ECO:0000313" key="14">
    <source>
        <dbReference type="EMBL" id="GAA4629658.1"/>
    </source>
</evidence>
<feature type="transmembrane region" description="Helical" evidence="11">
    <location>
        <begin position="20"/>
        <end position="41"/>
    </location>
</feature>
<keyword evidence="15" id="KW-1185">Reference proteome</keyword>
<evidence type="ECO:0000256" key="8">
    <source>
        <dbReference type="ARBA" id="ARBA00022989"/>
    </source>
</evidence>
<evidence type="ECO:0000256" key="7">
    <source>
        <dbReference type="ARBA" id="ARBA00022777"/>
    </source>
</evidence>
<evidence type="ECO:0000256" key="11">
    <source>
        <dbReference type="SAM" id="Phobius"/>
    </source>
</evidence>
<organism evidence="14 15">
    <name type="scientific">Actinoallomurus vinaceus</name>
    <dbReference type="NCBI Taxonomy" id="1080074"/>
    <lineage>
        <taxon>Bacteria</taxon>
        <taxon>Bacillati</taxon>
        <taxon>Actinomycetota</taxon>
        <taxon>Actinomycetes</taxon>
        <taxon>Streptosporangiales</taxon>
        <taxon>Thermomonosporaceae</taxon>
        <taxon>Actinoallomurus</taxon>
    </lineage>
</organism>
<evidence type="ECO:0000259" key="13">
    <source>
        <dbReference type="PROSITE" id="PS50885"/>
    </source>
</evidence>
<keyword evidence="6 11" id="KW-0812">Transmembrane</keyword>
<dbReference type="InterPro" id="IPR005467">
    <property type="entry name" value="His_kinase_dom"/>
</dbReference>
<evidence type="ECO:0000256" key="9">
    <source>
        <dbReference type="ARBA" id="ARBA00023012"/>
    </source>
</evidence>
<comment type="catalytic activity">
    <reaction evidence="1">
        <text>ATP + protein L-histidine = ADP + protein N-phospho-L-histidine.</text>
        <dbReference type="EC" id="2.7.13.3"/>
    </reaction>
</comment>
<dbReference type="PROSITE" id="PS51257">
    <property type="entry name" value="PROKAR_LIPOPROTEIN"/>
    <property type="match status" value="1"/>
</dbReference>
<dbReference type="SUPFAM" id="SSF47384">
    <property type="entry name" value="Homodimeric domain of signal transducing histidine kinase"/>
    <property type="match status" value="1"/>
</dbReference>
<evidence type="ECO:0000259" key="12">
    <source>
        <dbReference type="PROSITE" id="PS50109"/>
    </source>
</evidence>
<dbReference type="PANTHER" id="PTHR45436:SF16">
    <property type="entry name" value="HISTIDINE KINASE"/>
    <property type="match status" value="1"/>
</dbReference>
<keyword evidence="8 11" id="KW-1133">Transmembrane helix</keyword>
<sequence length="449" mass="47884">MTDRIVRLLRPASLRARLTLLALLTTACWMILLAVGFNLFLGARLRAEADDLLRTRAEAVAATVQTSPGGTLTVRESRDDQVLDTDTWIYHGDHAVERPQAAAVVQEHADALAGTGERFSQLAEPLAIRFYALPILDRGHPVGTTVVAVALDPYQRMARLALVGSVGLTLFILLGISIVTGAVIRRALEPVTRMSTQAAEWSEHEIGQRFGTAERPTELAALAANLDALLDRLAAVVRHERQLSGELSHELRTPLAQIGAETELLLARPRSATEQRAAHTAIAAGVARMREIIETLLTTARMDIAEVPGRCDIAALLARLAGAASPEGPTIRVRSPARCVAGVPKEIVERILTPILDNARRYAATQITIAAENHDRAVRIAVGDDGPGVPADLTATLFEPGRRGDPHDGHDGAGLGLALARRLAHAAGGDVVLAETTAGATFEVLLPYG</sequence>
<protein>
    <recommendedName>
        <fullName evidence="3">histidine kinase</fullName>
        <ecNumber evidence="3">2.7.13.3</ecNumber>
    </recommendedName>
</protein>
<comment type="subcellular location">
    <subcellularLocation>
        <location evidence="2">Cell membrane</location>
    </subcellularLocation>
</comment>
<dbReference type="Gene3D" id="1.10.287.130">
    <property type="match status" value="1"/>
</dbReference>
<accession>A0ABP8UFE6</accession>
<dbReference type="InterPro" id="IPR036097">
    <property type="entry name" value="HisK_dim/P_sf"/>
</dbReference>
<evidence type="ECO:0000256" key="10">
    <source>
        <dbReference type="ARBA" id="ARBA00023136"/>
    </source>
</evidence>
<reference evidence="15" key="1">
    <citation type="journal article" date="2019" name="Int. J. Syst. Evol. Microbiol.">
        <title>The Global Catalogue of Microorganisms (GCM) 10K type strain sequencing project: providing services to taxonomists for standard genome sequencing and annotation.</title>
        <authorList>
            <consortium name="The Broad Institute Genomics Platform"/>
            <consortium name="The Broad Institute Genome Sequencing Center for Infectious Disease"/>
            <person name="Wu L."/>
            <person name="Ma J."/>
        </authorList>
    </citation>
    <scope>NUCLEOTIDE SEQUENCE [LARGE SCALE GENOMIC DNA]</scope>
    <source>
        <strain evidence="15">JCM 17939</strain>
    </source>
</reference>
<gene>
    <name evidence="14" type="ORF">GCM10023196_051880</name>
</gene>
<dbReference type="Proteomes" id="UP001501442">
    <property type="component" value="Unassembled WGS sequence"/>
</dbReference>
<dbReference type="Pfam" id="PF02518">
    <property type="entry name" value="HATPase_c"/>
    <property type="match status" value="1"/>
</dbReference>
<dbReference type="InterPro" id="IPR003660">
    <property type="entry name" value="HAMP_dom"/>
</dbReference>
<keyword evidence="9" id="KW-0902">Two-component regulatory system</keyword>